<proteinExistence type="predicted"/>
<dbReference type="EMBL" id="LVYI01000004">
    <property type="protein sequence ID" value="OAP60181.1"/>
    <property type="molecule type" value="Genomic_DNA"/>
</dbReference>
<dbReference type="Proteomes" id="UP000078343">
    <property type="component" value="Unassembled WGS sequence"/>
</dbReference>
<accession>A0A178ZL22</accession>
<feature type="compositionally biased region" description="Polar residues" evidence="1">
    <location>
        <begin position="252"/>
        <end position="269"/>
    </location>
</feature>
<feature type="region of interest" description="Disordered" evidence="1">
    <location>
        <begin position="224"/>
        <end position="269"/>
    </location>
</feature>
<organism evidence="2 3">
    <name type="scientific">Fonsecaea erecta</name>
    <dbReference type="NCBI Taxonomy" id="1367422"/>
    <lineage>
        <taxon>Eukaryota</taxon>
        <taxon>Fungi</taxon>
        <taxon>Dikarya</taxon>
        <taxon>Ascomycota</taxon>
        <taxon>Pezizomycotina</taxon>
        <taxon>Eurotiomycetes</taxon>
        <taxon>Chaetothyriomycetidae</taxon>
        <taxon>Chaetothyriales</taxon>
        <taxon>Herpotrichiellaceae</taxon>
        <taxon>Fonsecaea</taxon>
    </lineage>
</organism>
<evidence type="ECO:0000313" key="3">
    <source>
        <dbReference type="Proteomes" id="UP000078343"/>
    </source>
</evidence>
<keyword evidence="3" id="KW-1185">Reference proteome</keyword>
<evidence type="ECO:0000313" key="2">
    <source>
        <dbReference type="EMBL" id="OAP60181.1"/>
    </source>
</evidence>
<sequence>MASPEPSISVAGCLDAIHHWLTSFEQTIENRPLAYLEHLEDLTELLVMLLGRPRETRVSHEEVEIVDMVSRVRHVLELAVNGDLGASQESQVASDDLTVAEYIRASMQRQVGVEIEASLAALVRLIIAWVRQSLWQNEACCTCDLHGRRHVLESHLLLFITAWVDLQRSINRDESEAAFAPALDLPGPGALHPVLESMQPVHDAAASTSPSPVALQLDEQATEKLPTAAADPAIDLSVTPESTPGVHLAPSLVTSADRSPGSPTGQDGR</sequence>
<gene>
    <name evidence="2" type="ORF">AYL99_05183</name>
</gene>
<dbReference type="GeneID" id="30009351"/>
<dbReference type="RefSeq" id="XP_018693548.1">
    <property type="nucleotide sequence ID" value="XM_018836695.1"/>
</dbReference>
<name>A0A178ZL22_9EURO</name>
<evidence type="ECO:0000256" key="1">
    <source>
        <dbReference type="SAM" id="MobiDB-lite"/>
    </source>
</evidence>
<protein>
    <submittedName>
        <fullName evidence="2">Uncharacterized protein</fullName>
    </submittedName>
</protein>
<dbReference type="AlphaFoldDB" id="A0A178ZL22"/>
<comment type="caution">
    <text evidence="2">The sequence shown here is derived from an EMBL/GenBank/DDBJ whole genome shotgun (WGS) entry which is preliminary data.</text>
</comment>
<reference evidence="2 3" key="1">
    <citation type="submission" date="2016-04" db="EMBL/GenBank/DDBJ databases">
        <title>Draft genome of Fonsecaea erecta CBS 125763.</title>
        <authorList>
            <person name="Weiss V.A."/>
            <person name="Vicente V.A."/>
            <person name="Raittz R.T."/>
            <person name="Moreno L.F."/>
            <person name="De Souza E.M."/>
            <person name="Pedrosa F.O."/>
            <person name="Steffens M.B."/>
            <person name="Faoro H."/>
            <person name="Tadra-Sfeir M.Z."/>
            <person name="Najafzadeh M.J."/>
            <person name="Felipe M.S."/>
            <person name="Teixeira M."/>
            <person name="Sun J."/>
            <person name="Xi L."/>
            <person name="Gomes R."/>
            <person name="De Azevedo C.M."/>
            <person name="Salgado C.G."/>
            <person name="Da Silva M.B."/>
            <person name="Nascimento M.F."/>
            <person name="Queiroz-Telles F."/>
            <person name="Attili D.S."/>
            <person name="Gorbushina A."/>
        </authorList>
    </citation>
    <scope>NUCLEOTIDE SEQUENCE [LARGE SCALE GENOMIC DNA]</scope>
    <source>
        <strain evidence="2 3">CBS 125763</strain>
    </source>
</reference>